<evidence type="ECO:0000256" key="1">
    <source>
        <dbReference type="SAM" id="SignalP"/>
    </source>
</evidence>
<keyword evidence="1" id="KW-0732">Signal</keyword>
<evidence type="ECO:0000313" key="3">
    <source>
        <dbReference type="Proteomes" id="UP000291106"/>
    </source>
</evidence>
<name>A0A411PGE7_9GAMM</name>
<protein>
    <submittedName>
        <fullName evidence="2">Uncharacterized protein</fullName>
    </submittedName>
</protein>
<dbReference type="Proteomes" id="UP000291106">
    <property type="component" value="Chromosome"/>
</dbReference>
<reference evidence="2 3" key="1">
    <citation type="submission" date="2019-02" db="EMBL/GenBank/DDBJ databases">
        <title>Shewanella sp. D4-2 isolated from Dokdo Island.</title>
        <authorList>
            <person name="Baek K."/>
        </authorList>
    </citation>
    <scope>NUCLEOTIDE SEQUENCE [LARGE SCALE GENOMIC DNA]</scope>
    <source>
        <strain evidence="2 3">D4-2</strain>
    </source>
</reference>
<proteinExistence type="predicted"/>
<feature type="signal peptide" evidence="1">
    <location>
        <begin position="1"/>
        <end position="23"/>
    </location>
</feature>
<keyword evidence="3" id="KW-1185">Reference proteome</keyword>
<evidence type="ECO:0000313" key="2">
    <source>
        <dbReference type="EMBL" id="QBF82657.1"/>
    </source>
</evidence>
<sequence>MILKAIYTCFFVFVSIISSTLQAHEIKFNECSIKLTNEYEWAPASNSELLSDLTYTRLTNTNFSIVNVSSESHNYDNDDTELIDSFENQLALFSVYFVANPNGRSGYNIAEIVQHSKVIAMYGVTAEDIHFMLANCFEPIAIERFSEAVHHSVLRQSSL</sequence>
<organism evidence="2 3">
    <name type="scientific">Shewanella maritima</name>
    <dbReference type="NCBI Taxonomy" id="2520507"/>
    <lineage>
        <taxon>Bacteria</taxon>
        <taxon>Pseudomonadati</taxon>
        <taxon>Pseudomonadota</taxon>
        <taxon>Gammaproteobacteria</taxon>
        <taxon>Alteromonadales</taxon>
        <taxon>Shewanellaceae</taxon>
        <taxon>Shewanella</taxon>
    </lineage>
</organism>
<dbReference type="RefSeq" id="WP_130599003.1">
    <property type="nucleotide sequence ID" value="NZ_CP036200.1"/>
</dbReference>
<feature type="chain" id="PRO_5019461863" evidence="1">
    <location>
        <begin position="24"/>
        <end position="159"/>
    </location>
</feature>
<dbReference type="KEGG" id="smai:EXU30_08125"/>
<dbReference type="AlphaFoldDB" id="A0A411PGE7"/>
<gene>
    <name evidence="2" type="ORF">EXU30_08125</name>
</gene>
<dbReference type="EMBL" id="CP036200">
    <property type="protein sequence ID" value="QBF82657.1"/>
    <property type="molecule type" value="Genomic_DNA"/>
</dbReference>
<accession>A0A411PGE7</accession>